<keyword evidence="3" id="KW-1003">Cell membrane</keyword>
<gene>
    <name evidence="22" type="ORF">HannXRQ_Chr14g0435601</name>
    <name evidence="21" type="ORF">HanXRQr2_Chr14g0636851</name>
</gene>
<evidence type="ECO:0000256" key="8">
    <source>
        <dbReference type="ARBA" id="ARBA00022692"/>
    </source>
</evidence>
<evidence type="ECO:0000256" key="16">
    <source>
        <dbReference type="ARBA" id="ARBA00023170"/>
    </source>
</evidence>
<dbReference type="SMART" id="SM00220">
    <property type="entry name" value="S_TKc"/>
    <property type="match status" value="1"/>
</dbReference>
<proteinExistence type="predicted"/>
<keyword evidence="17" id="KW-0325">Glycoprotein</keyword>
<dbReference type="InterPro" id="IPR000719">
    <property type="entry name" value="Prot_kinase_dom"/>
</dbReference>
<keyword evidence="14" id="KW-1133">Transmembrane helix</keyword>
<feature type="domain" description="Protein kinase" evidence="20">
    <location>
        <begin position="617"/>
        <end position="930"/>
    </location>
</feature>
<evidence type="ECO:0000256" key="12">
    <source>
        <dbReference type="ARBA" id="ARBA00022777"/>
    </source>
</evidence>
<evidence type="ECO:0000256" key="6">
    <source>
        <dbReference type="ARBA" id="ARBA00022614"/>
    </source>
</evidence>
<comment type="catalytic activity">
    <reaction evidence="19">
        <text>L-seryl-[protein] + ATP = O-phospho-L-seryl-[protein] + ADP + H(+)</text>
        <dbReference type="Rhea" id="RHEA:17989"/>
        <dbReference type="Rhea" id="RHEA-COMP:9863"/>
        <dbReference type="Rhea" id="RHEA-COMP:11604"/>
        <dbReference type="ChEBI" id="CHEBI:15378"/>
        <dbReference type="ChEBI" id="CHEBI:29999"/>
        <dbReference type="ChEBI" id="CHEBI:30616"/>
        <dbReference type="ChEBI" id="CHEBI:83421"/>
        <dbReference type="ChEBI" id="CHEBI:456216"/>
        <dbReference type="EC" id="2.7.11.1"/>
    </reaction>
</comment>
<keyword evidence="16 22" id="KW-0675">Receptor</keyword>
<evidence type="ECO:0000256" key="3">
    <source>
        <dbReference type="ARBA" id="ARBA00022475"/>
    </source>
</evidence>
<evidence type="ECO:0000256" key="4">
    <source>
        <dbReference type="ARBA" id="ARBA00022527"/>
    </source>
</evidence>
<dbReference type="GO" id="GO:0005886">
    <property type="term" value="C:plasma membrane"/>
    <property type="evidence" value="ECO:0000318"/>
    <property type="project" value="GO_Central"/>
</dbReference>
<keyword evidence="13" id="KW-0067">ATP-binding</keyword>
<dbReference type="InterPro" id="IPR001245">
    <property type="entry name" value="Ser-Thr/Tyr_kinase_cat_dom"/>
</dbReference>
<dbReference type="FunFam" id="1.10.510.10:FF:000358">
    <property type="entry name" value="Putative leucine-rich repeat receptor-like serine/threonine-protein kinase"/>
    <property type="match status" value="1"/>
</dbReference>
<evidence type="ECO:0000256" key="17">
    <source>
        <dbReference type="ARBA" id="ARBA00023180"/>
    </source>
</evidence>
<keyword evidence="8" id="KW-0812">Transmembrane</keyword>
<dbReference type="GO" id="GO:0005524">
    <property type="term" value="F:ATP binding"/>
    <property type="evidence" value="ECO:0007669"/>
    <property type="project" value="UniProtKB-KW"/>
</dbReference>
<evidence type="ECO:0000256" key="13">
    <source>
        <dbReference type="ARBA" id="ARBA00022840"/>
    </source>
</evidence>
<feature type="domain" description="Protein kinase" evidence="20">
    <location>
        <begin position="954"/>
        <end position="1171"/>
    </location>
</feature>
<evidence type="ECO:0000256" key="18">
    <source>
        <dbReference type="ARBA" id="ARBA00047899"/>
    </source>
</evidence>
<evidence type="ECO:0000256" key="7">
    <source>
        <dbReference type="ARBA" id="ARBA00022679"/>
    </source>
</evidence>
<dbReference type="PROSITE" id="PS50011">
    <property type="entry name" value="PROTEIN_KINASE_DOM"/>
    <property type="match status" value="3"/>
</dbReference>
<comment type="subcellular location">
    <subcellularLocation>
        <location evidence="1">Cell membrane</location>
        <topology evidence="1">Single-pass membrane protein</topology>
    </subcellularLocation>
</comment>
<evidence type="ECO:0000256" key="14">
    <source>
        <dbReference type="ARBA" id="ARBA00022989"/>
    </source>
</evidence>
<evidence type="ECO:0000313" key="22">
    <source>
        <dbReference type="EMBL" id="OTF97529.1"/>
    </source>
</evidence>
<dbReference type="InterPro" id="IPR045272">
    <property type="entry name" value="ANXUR1/2-like"/>
</dbReference>
<evidence type="ECO:0000313" key="23">
    <source>
        <dbReference type="Proteomes" id="UP000215914"/>
    </source>
</evidence>
<dbReference type="AlphaFoldDB" id="A0A251SF86"/>
<evidence type="ECO:0000256" key="19">
    <source>
        <dbReference type="ARBA" id="ARBA00048679"/>
    </source>
</evidence>
<dbReference type="EMBL" id="CM007903">
    <property type="protein sequence ID" value="OTF97529.1"/>
    <property type="molecule type" value="Genomic_DNA"/>
</dbReference>
<dbReference type="InParanoid" id="A0A251SF86"/>
<dbReference type="SUPFAM" id="SSF56112">
    <property type="entry name" value="Protein kinase-like (PK-like)"/>
    <property type="match status" value="3"/>
</dbReference>
<dbReference type="PROSITE" id="PS00108">
    <property type="entry name" value="PROTEIN_KINASE_ST"/>
    <property type="match status" value="2"/>
</dbReference>
<keyword evidence="23" id="KW-1185">Reference proteome</keyword>
<evidence type="ECO:0000256" key="15">
    <source>
        <dbReference type="ARBA" id="ARBA00023136"/>
    </source>
</evidence>
<evidence type="ECO:0000256" key="11">
    <source>
        <dbReference type="ARBA" id="ARBA00022741"/>
    </source>
</evidence>
<dbReference type="Gramene" id="mRNA:HanXRQr2_Chr14g0636851">
    <property type="protein sequence ID" value="mRNA:HanXRQr2_Chr14g0636851"/>
    <property type="gene ID" value="HanXRQr2_Chr14g0636851"/>
</dbReference>
<keyword evidence="6" id="KW-0433">Leucine-rich repeat</keyword>
<dbReference type="GO" id="GO:0004674">
    <property type="term" value="F:protein serine/threonine kinase activity"/>
    <property type="evidence" value="ECO:0007669"/>
    <property type="project" value="UniProtKB-KW"/>
</dbReference>
<keyword evidence="11" id="KW-0547">Nucleotide-binding</keyword>
<evidence type="ECO:0000313" key="21">
    <source>
        <dbReference type="EMBL" id="KAF5768470.1"/>
    </source>
</evidence>
<dbReference type="Pfam" id="PF07714">
    <property type="entry name" value="PK_Tyr_Ser-Thr"/>
    <property type="match status" value="2"/>
</dbReference>
<dbReference type="Gene3D" id="1.10.510.10">
    <property type="entry name" value="Transferase(Phosphotransferase) domain 1"/>
    <property type="match status" value="3"/>
</dbReference>
<keyword evidence="9" id="KW-0732">Signal</keyword>
<keyword evidence="5" id="KW-0597">Phosphoprotein</keyword>
<dbReference type="PANTHER" id="PTHR27003">
    <property type="entry name" value="OS07G0166700 PROTEIN"/>
    <property type="match status" value="1"/>
</dbReference>
<name>A0A251SF86_HELAN</name>
<feature type="domain" description="Protein kinase" evidence="20">
    <location>
        <begin position="334"/>
        <end position="572"/>
    </location>
</feature>
<reference evidence="21" key="3">
    <citation type="submission" date="2020-06" db="EMBL/GenBank/DDBJ databases">
        <title>Helianthus annuus Genome sequencing and assembly Release 2.</title>
        <authorList>
            <person name="Gouzy J."/>
            <person name="Langlade N."/>
            <person name="Munos S."/>
        </authorList>
    </citation>
    <scope>NUCLEOTIDE SEQUENCE</scope>
    <source>
        <tissue evidence="21">Leaves</tissue>
    </source>
</reference>
<keyword evidence="15" id="KW-0472">Membrane</keyword>
<evidence type="ECO:0000256" key="1">
    <source>
        <dbReference type="ARBA" id="ARBA00004162"/>
    </source>
</evidence>
<accession>A0A251SF86</accession>
<dbReference type="Proteomes" id="UP000215914">
    <property type="component" value="Chromosome 14"/>
</dbReference>
<reference evidence="22" key="2">
    <citation type="submission" date="2017-02" db="EMBL/GenBank/DDBJ databases">
        <title>Sunflower complete genome.</title>
        <authorList>
            <person name="Langlade N."/>
            <person name="Munos S."/>
        </authorList>
    </citation>
    <scope>NUCLEOTIDE SEQUENCE [LARGE SCALE GENOMIC DNA]</scope>
    <source>
        <tissue evidence="22">Leaves</tissue>
    </source>
</reference>
<dbReference type="InterPro" id="IPR011009">
    <property type="entry name" value="Kinase-like_dom_sf"/>
</dbReference>
<dbReference type="PROSITE" id="PS50096">
    <property type="entry name" value="IQ"/>
    <property type="match status" value="1"/>
</dbReference>
<dbReference type="EC" id="2.7.11.1" evidence="2"/>
<reference evidence="21 23" key="1">
    <citation type="journal article" date="2017" name="Nature">
        <title>The sunflower genome provides insights into oil metabolism, flowering and Asterid evolution.</title>
        <authorList>
            <person name="Badouin H."/>
            <person name="Gouzy J."/>
            <person name="Grassa C.J."/>
            <person name="Murat F."/>
            <person name="Staton S.E."/>
            <person name="Cottret L."/>
            <person name="Lelandais-Briere C."/>
            <person name="Owens G.L."/>
            <person name="Carrere S."/>
            <person name="Mayjonade B."/>
            <person name="Legrand L."/>
            <person name="Gill N."/>
            <person name="Kane N.C."/>
            <person name="Bowers J.E."/>
            <person name="Hubner S."/>
            <person name="Bellec A."/>
            <person name="Berard A."/>
            <person name="Berges H."/>
            <person name="Blanchet N."/>
            <person name="Boniface M.C."/>
            <person name="Brunel D."/>
            <person name="Catrice O."/>
            <person name="Chaidir N."/>
            <person name="Claudel C."/>
            <person name="Donnadieu C."/>
            <person name="Faraut T."/>
            <person name="Fievet G."/>
            <person name="Helmstetter N."/>
            <person name="King M."/>
            <person name="Knapp S.J."/>
            <person name="Lai Z."/>
            <person name="Le Paslier M.C."/>
            <person name="Lippi Y."/>
            <person name="Lorenzon L."/>
            <person name="Mandel J.R."/>
            <person name="Marage G."/>
            <person name="Marchand G."/>
            <person name="Marquand E."/>
            <person name="Bret-Mestries E."/>
            <person name="Morien E."/>
            <person name="Nambeesan S."/>
            <person name="Nguyen T."/>
            <person name="Pegot-Espagnet P."/>
            <person name="Pouilly N."/>
            <person name="Raftis F."/>
            <person name="Sallet E."/>
            <person name="Schiex T."/>
            <person name="Thomas J."/>
            <person name="Vandecasteele C."/>
            <person name="Vares D."/>
            <person name="Vear F."/>
            <person name="Vautrin S."/>
            <person name="Crespi M."/>
            <person name="Mangin B."/>
            <person name="Burke J.M."/>
            <person name="Salse J."/>
            <person name="Munos S."/>
            <person name="Vincourt P."/>
            <person name="Rieseberg L.H."/>
            <person name="Langlade N.B."/>
        </authorList>
    </citation>
    <scope>NUCLEOTIDE SEQUENCE [LARGE SCALE GENOMIC DNA]</scope>
    <source>
        <strain evidence="23">cv. SF193</strain>
        <tissue evidence="21">Leaves</tissue>
    </source>
</reference>
<sequence length="1171" mass="133642">MNDLDDNIESIMSESLPEPKIKRVGSLVSESNAQGSIMSKLLSKSLSKSAKPLMNRDLAAVKMQKIYRSFRTRRNLADSAVMVEQGEKLMDFEQLKSSSVSSSFEVGKPETAVSRWSRARTQAAKVGKGLSKNEKASKLALQHWLEAIDPRHRYGHNLHYYYTKWLLSESTQPFFYWLDVGEGKEVNLDICPRTKLLQQCIIYLGPKEREAYEVIVEDGKFMYKLSKTVIDTTGGPEHTKWIFVLSPSMVLYIGQKQKGRFVHSSFLAGGATISAGRLVIRDGILEAVWPFSGHYLPTEENFDAFMSFLEQHHIDLHAVKRYTLEDILSATNNFSHENLIMEGPLGKVYLSHVKNLIIQRLDFKHGQGDELQTEISTIKSLNHKNIASISGYCDENNEKIIIHKAFHGTLCQRLSDPTLTWSRRLQICLGVARGLNYIHYDVIHCDVNSSKIILDHDWEPKIFGFELSTTYPRSLRHRLLFSRYFGTNNLTPKYDVYSFGVLLLEVLCGRKRVFTNDGVEEELEEIIDPNLRKQMDTQTMALFTNIAYKCLKREYVQRPTMDQIVKELEEVLQLQWELQWEYADLKEHLVTDAADEGILSDILKIPLRDIRQATNGFNKACFVGSGGYADVYRAKLDFLNIEALSSMDEKSKDELPKISKTVAIKRISSRVDEQGKQTFLTELKLLSRCKHPNIVSLLGFSRESGEMILVYEYAFKGSLGDYLVSSDKTSVVLPWAQRIQICLDIAHGISYLHTDMEGKPRIIHRDIKSDNILLDENMNAKLADFGLSKSHPTNQQPSTIYSKNIAGTTLYMDPEYTTTGKYKRESDIYSFGVVLFEVLSGKVAYDSTYTDEDDLGLAPIARRRFNEGTIKEFIDPKLIEDDDDHIFTLNKGPNQDSFHAFSKIAYQCLAETQAKRPTINVVIKELQLALKLQGTTVVLSRSRLSDIVLATENFAEKYCIGLDAIGTVYKAELDHFNNNNLLAAEGKNNSESSKKRITVAIKRITSQGKQEFFEEIEMCTSYQHPNIVPLIGFCDEGDEMILIYEHVSERSLNDYLKSIDKMGTFTWIRRLHMCLEIARGLDHLHTKMVNPQRIIHIDIKSGNILLDENLGPKIAYFVISKLRPATNIEISMKVYEDREHETALERNSDITRLELCFLKSFVGGWHMIQFT</sequence>
<keyword evidence="10" id="KW-0677">Repeat</keyword>
<dbReference type="GO" id="GO:0004672">
    <property type="term" value="F:protein kinase activity"/>
    <property type="evidence" value="ECO:0000318"/>
    <property type="project" value="GO_Central"/>
</dbReference>
<evidence type="ECO:0000256" key="9">
    <source>
        <dbReference type="ARBA" id="ARBA00022729"/>
    </source>
</evidence>
<evidence type="ECO:0000259" key="20">
    <source>
        <dbReference type="PROSITE" id="PS50011"/>
    </source>
</evidence>
<protein>
    <recommendedName>
        <fullName evidence="2">non-specific serine/threonine protein kinase</fullName>
        <ecNumber evidence="2">2.7.11.1</ecNumber>
    </recommendedName>
</protein>
<evidence type="ECO:0000256" key="5">
    <source>
        <dbReference type="ARBA" id="ARBA00022553"/>
    </source>
</evidence>
<evidence type="ECO:0000256" key="2">
    <source>
        <dbReference type="ARBA" id="ARBA00012513"/>
    </source>
</evidence>
<dbReference type="Pfam" id="PF00069">
    <property type="entry name" value="Pkinase"/>
    <property type="match status" value="1"/>
</dbReference>
<dbReference type="PANTHER" id="PTHR27003:SF471">
    <property type="entry name" value="VASCULAR ENDOTHELIAL GROWTH FACTOR RECEPTOR 2 (VEGFR2)-RELATED"/>
    <property type="match status" value="1"/>
</dbReference>
<keyword evidence="7 21" id="KW-0808">Transferase</keyword>
<comment type="catalytic activity">
    <reaction evidence="18">
        <text>L-threonyl-[protein] + ATP = O-phospho-L-threonyl-[protein] + ADP + H(+)</text>
        <dbReference type="Rhea" id="RHEA:46608"/>
        <dbReference type="Rhea" id="RHEA-COMP:11060"/>
        <dbReference type="Rhea" id="RHEA-COMP:11605"/>
        <dbReference type="ChEBI" id="CHEBI:15378"/>
        <dbReference type="ChEBI" id="CHEBI:30013"/>
        <dbReference type="ChEBI" id="CHEBI:30616"/>
        <dbReference type="ChEBI" id="CHEBI:61977"/>
        <dbReference type="ChEBI" id="CHEBI:456216"/>
        <dbReference type="EC" id="2.7.11.1"/>
    </reaction>
</comment>
<evidence type="ECO:0000256" key="10">
    <source>
        <dbReference type="ARBA" id="ARBA00022737"/>
    </source>
</evidence>
<dbReference type="InterPro" id="IPR008271">
    <property type="entry name" value="Ser/Thr_kinase_AS"/>
</dbReference>
<dbReference type="GO" id="GO:0004714">
    <property type="term" value="F:transmembrane receptor protein tyrosine kinase activity"/>
    <property type="evidence" value="ECO:0007669"/>
    <property type="project" value="InterPro"/>
</dbReference>
<dbReference type="OrthoDB" id="1917297at2759"/>
<dbReference type="EMBL" id="MNCJ02000329">
    <property type="protein sequence ID" value="KAF5768470.1"/>
    <property type="molecule type" value="Genomic_DNA"/>
</dbReference>
<dbReference type="Gene3D" id="3.30.200.20">
    <property type="entry name" value="Phosphorylase Kinase, domain 1"/>
    <property type="match status" value="3"/>
</dbReference>
<organism evidence="22 23">
    <name type="scientific">Helianthus annuus</name>
    <name type="common">Common sunflower</name>
    <dbReference type="NCBI Taxonomy" id="4232"/>
    <lineage>
        <taxon>Eukaryota</taxon>
        <taxon>Viridiplantae</taxon>
        <taxon>Streptophyta</taxon>
        <taxon>Embryophyta</taxon>
        <taxon>Tracheophyta</taxon>
        <taxon>Spermatophyta</taxon>
        <taxon>Magnoliopsida</taxon>
        <taxon>eudicotyledons</taxon>
        <taxon>Gunneridae</taxon>
        <taxon>Pentapetalae</taxon>
        <taxon>asterids</taxon>
        <taxon>campanulids</taxon>
        <taxon>Asterales</taxon>
        <taxon>Asteraceae</taxon>
        <taxon>Asteroideae</taxon>
        <taxon>Heliantheae alliance</taxon>
        <taxon>Heliantheae</taxon>
        <taxon>Helianthus</taxon>
    </lineage>
</organism>
<keyword evidence="4" id="KW-0723">Serine/threonine-protein kinase</keyword>
<keyword evidence="12 22" id="KW-0418">Kinase</keyword>